<proteinExistence type="predicted"/>
<feature type="domain" description="Glycosyltransferase 2-like" evidence="1">
    <location>
        <begin position="6"/>
        <end position="138"/>
    </location>
</feature>
<evidence type="ECO:0000313" key="3">
    <source>
        <dbReference type="Proteomes" id="UP000219563"/>
    </source>
</evidence>
<dbReference type="PANTHER" id="PTHR48090">
    <property type="entry name" value="UNDECAPRENYL-PHOSPHATE 4-DEOXY-4-FORMAMIDO-L-ARABINOSE TRANSFERASE-RELATED"/>
    <property type="match status" value="1"/>
</dbReference>
<organism evidence="2 3">
    <name type="scientific">Pseudobutyrivibrio ruminis DSM 9787</name>
    <dbReference type="NCBI Taxonomy" id="1123011"/>
    <lineage>
        <taxon>Bacteria</taxon>
        <taxon>Bacillati</taxon>
        <taxon>Bacillota</taxon>
        <taxon>Clostridia</taxon>
        <taxon>Lachnospirales</taxon>
        <taxon>Lachnospiraceae</taxon>
        <taxon>Pseudobutyrivibrio</taxon>
    </lineage>
</organism>
<evidence type="ECO:0000313" key="2">
    <source>
        <dbReference type="EMBL" id="SOC03942.1"/>
    </source>
</evidence>
<dbReference type="CDD" id="cd04179">
    <property type="entry name" value="DPM_DPG-synthase_like"/>
    <property type="match status" value="1"/>
</dbReference>
<dbReference type="GO" id="GO:0016740">
    <property type="term" value="F:transferase activity"/>
    <property type="evidence" value="ECO:0007669"/>
    <property type="project" value="UniProtKB-KW"/>
</dbReference>
<dbReference type="Gene3D" id="3.90.550.10">
    <property type="entry name" value="Spore Coat Polysaccharide Biosynthesis Protein SpsA, Chain A"/>
    <property type="match status" value="1"/>
</dbReference>
<dbReference type="InterPro" id="IPR050256">
    <property type="entry name" value="Glycosyltransferase_2"/>
</dbReference>
<evidence type="ECO:0000259" key="1">
    <source>
        <dbReference type="Pfam" id="PF00535"/>
    </source>
</evidence>
<name>A0A285S8M7_9FIRM</name>
<dbReference type="InterPro" id="IPR029044">
    <property type="entry name" value="Nucleotide-diphossugar_trans"/>
</dbReference>
<gene>
    <name evidence="2" type="ORF">SAMN02910411_1978</name>
</gene>
<dbReference type="EMBL" id="OBMR01000006">
    <property type="protein sequence ID" value="SOC03942.1"/>
    <property type="molecule type" value="Genomic_DNA"/>
</dbReference>
<dbReference type="AlphaFoldDB" id="A0A285S8M7"/>
<keyword evidence="2" id="KW-0808">Transferase</keyword>
<protein>
    <submittedName>
        <fullName evidence="2">Glycosyl transferase family 2</fullName>
    </submittedName>
</protein>
<dbReference type="Pfam" id="PF00535">
    <property type="entry name" value="Glycos_transf_2"/>
    <property type="match status" value="1"/>
</dbReference>
<accession>A0A285S8M7</accession>
<dbReference type="SUPFAM" id="SSF53448">
    <property type="entry name" value="Nucleotide-diphospho-sugar transferases"/>
    <property type="match status" value="1"/>
</dbReference>
<dbReference type="InterPro" id="IPR001173">
    <property type="entry name" value="Glyco_trans_2-like"/>
</dbReference>
<dbReference type="Proteomes" id="UP000219563">
    <property type="component" value="Unassembled WGS sequence"/>
</dbReference>
<reference evidence="2 3" key="1">
    <citation type="submission" date="2017-08" db="EMBL/GenBank/DDBJ databases">
        <authorList>
            <person name="de Groot N.N."/>
        </authorList>
    </citation>
    <scope>NUCLEOTIDE SEQUENCE [LARGE SCALE GENOMIC DNA]</scope>
    <source>
        <strain evidence="2 3">DSM 9787</strain>
    </source>
</reference>
<sequence>METLYIVMPAYNEEDNIKTVVEQWYPLLDGKSEDSRLVIADSGSNDKTHEILMNLSKTNYPKIEILSNTNQYHGPKVIALYDYAIKNGADYIFQTDSDGQTNPDEFAAFWNERNRYDGIFGNRVIREDGNDRAFVEHTVCALLKIYFGVRVPDANAPFRLMKAETVKKYLYRMSVDYNLPNIMLTTWFSYYNENISFKEISFKPRQAGVNSINIPKIVKIGFTALGDFRRFKKNMG</sequence>